<dbReference type="SUPFAM" id="SSF51658">
    <property type="entry name" value="Xylose isomerase-like"/>
    <property type="match status" value="1"/>
</dbReference>
<organism evidence="2 3">
    <name type="scientific">Pseudomaricurvus hydrocarbonicus</name>
    <dbReference type="NCBI Taxonomy" id="1470433"/>
    <lineage>
        <taxon>Bacteria</taxon>
        <taxon>Pseudomonadati</taxon>
        <taxon>Pseudomonadota</taxon>
        <taxon>Gammaproteobacteria</taxon>
        <taxon>Cellvibrionales</taxon>
        <taxon>Cellvibrionaceae</taxon>
        <taxon>Pseudomaricurvus</taxon>
    </lineage>
</organism>
<accession>A0A9E5JSC1</accession>
<dbReference type="PANTHER" id="PTHR12110:SF48">
    <property type="entry name" value="BLL3656 PROTEIN"/>
    <property type="match status" value="1"/>
</dbReference>
<dbReference type="InterPro" id="IPR013022">
    <property type="entry name" value="Xyl_isomerase-like_TIM-brl"/>
</dbReference>
<evidence type="ECO:0000313" key="2">
    <source>
        <dbReference type="EMBL" id="NHO65654.1"/>
    </source>
</evidence>
<keyword evidence="2" id="KW-0413">Isomerase</keyword>
<name>A0A9E5JSC1_9GAMM</name>
<evidence type="ECO:0000313" key="3">
    <source>
        <dbReference type="Proteomes" id="UP000787472"/>
    </source>
</evidence>
<dbReference type="Proteomes" id="UP000787472">
    <property type="component" value="Unassembled WGS sequence"/>
</dbReference>
<gene>
    <name evidence="2" type="ORF">G8770_08885</name>
</gene>
<dbReference type="InterPro" id="IPR050312">
    <property type="entry name" value="IolE/XylAMocC-like"/>
</dbReference>
<evidence type="ECO:0000259" key="1">
    <source>
        <dbReference type="Pfam" id="PF01261"/>
    </source>
</evidence>
<dbReference type="Pfam" id="PF01261">
    <property type="entry name" value="AP_endonuc_2"/>
    <property type="match status" value="1"/>
</dbReference>
<protein>
    <submittedName>
        <fullName evidence="2">Sugar phosphate isomerase/epimerase</fullName>
    </submittedName>
</protein>
<reference evidence="2" key="1">
    <citation type="submission" date="2020-03" db="EMBL/GenBank/DDBJ databases">
        <authorList>
            <person name="Guo F."/>
        </authorList>
    </citation>
    <scope>NUCLEOTIDE SEQUENCE</scope>
    <source>
        <strain evidence="2">JCM 30134</strain>
    </source>
</reference>
<dbReference type="Gene3D" id="3.20.20.150">
    <property type="entry name" value="Divalent-metal-dependent TIM barrel enzymes"/>
    <property type="match status" value="1"/>
</dbReference>
<dbReference type="EMBL" id="JAAONZ010000005">
    <property type="protein sequence ID" value="NHO65654.1"/>
    <property type="molecule type" value="Genomic_DNA"/>
</dbReference>
<sequence>MKRLGIELQTVFGMPPVEHVLLAAESGCGHISTALTPVPWKLECFPPWSLREDVALRRETLAVLNDSGVTISLAEGFAIRPGTDVTNYGNDLDIMMELGAEAVSTVCLDFDQNRGFDQLAMLAQLVADRNMKLYLEFAPPHPINTLEKALRLIQEVEPGQIKLLIDTMHFFRSGATLSSLATIDPDLIGYVQLCDVAVNPTSDDYFQEACFDRRLPGEGVLPLQEFVKAISPALTVGLEVPIISRLANELDVRDMVREAVSAARKILI</sequence>
<dbReference type="RefSeq" id="WP_167185009.1">
    <property type="nucleotide sequence ID" value="NZ_JAAONZ010000005.1"/>
</dbReference>
<dbReference type="PANTHER" id="PTHR12110">
    <property type="entry name" value="HYDROXYPYRUVATE ISOMERASE"/>
    <property type="match status" value="1"/>
</dbReference>
<keyword evidence="3" id="KW-1185">Reference proteome</keyword>
<proteinExistence type="predicted"/>
<dbReference type="AlphaFoldDB" id="A0A9E5JSC1"/>
<dbReference type="GO" id="GO:0016853">
    <property type="term" value="F:isomerase activity"/>
    <property type="evidence" value="ECO:0007669"/>
    <property type="project" value="UniProtKB-KW"/>
</dbReference>
<comment type="caution">
    <text evidence="2">The sequence shown here is derived from an EMBL/GenBank/DDBJ whole genome shotgun (WGS) entry which is preliminary data.</text>
</comment>
<dbReference type="InterPro" id="IPR036237">
    <property type="entry name" value="Xyl_isomerase-like_sf"/>
</dbReference>
<feature type="domain" description="Xylose isomerase-like TIM barrel" evidence="1">
    <location>
        <begin position="114"/>
        <end position="231"/>
    </location>
</feature>